<feature type="transmembrane region" description="Helical" evidence="11">
    <location>
        <begin position="9"/>
        <end position="26"/>
    </location>
</feature>
<keyword evidence="6 11" id="KW-0735">Signal-anchor</keyword>
<evidence type="ECO:0000256" key="8">
    <source>
        <dbReference type="ARBA" id="ARBA00023034"/>
    </source>
</evidence>
<evidence type="ECO:0000256" key="3">
    <source>
        <dbReference type="ARBA" id="ARBA00022676"/>
    </source>
</evidence>
<dbReference type="FunFam" id="3.90.550.50:FF:000001">
    <property type="entry name" value="Hexosyltransferase"/>
    <property type="match status" value="1"/>
</dbReference>
<dbReference type="Proteomes" id="UP001152798">
    <property type="component" value="Chromosome 1"/>
</dbReference>
<evidence type="ECO:0000256" key="2">
    <source>
        <dbReference type="ARBA" id="ARBA00008661"/>
    </source>
</evidence>
<keyword evidence="5 11" id="KW-0812">Transmembrane</keyword>
<keyword evidence="4" id="KW-0808">Transferase</keyword>
<keyword evidence="3 11" id="KW-0328">Glycosyltransferase</keyword>
<evidence type="ECO:0000256" key="6">
    <source>
        <dbReference type="ARBA" id="ARBA00022968"/>
    </source>
</evidence>
<keyword evidence="9 11" id="KW-0472">Membrane</keyword>
<dbReference type="PANTHER" id="PTHR11214:SF314">
    <property type="entry name" value="HEXOSYLTRANSFERASE"/>
    <property type="match status" value="1"/>
</dbReference>
<keyword evidence="13" id="KW-1185">Reference proteome</keyword>
<dbReference type="PANTHER" id="PTHR11214">
    <property type="entry name" value="BETA-1,3-N-ACETYLGLUCOSAMINYLTRANSFERASE"/>
    <property type="match status" value="1"/>
</dbReference>
<protein>
    <recommendedName>
        <fullName evidence="11">Hexosyltransferase</fullName>
        <ecNumber evidence="11">2.4.1.-</ecNumber>
    </recommendedName>
</protein>
<evidence type="ECO:0000256" key="4">
    <source>
        <dbReference type="ARBA" id="ARBA00022679"/>
    </source>
</evidence>
<dbReference type="Gene3D" id="3.90.550.50">
    <property type="match status" value="1"/>
</dbReference>
<reference evidence="12" key="1">
    <citation type="submission" date="2022-01" db="EMBL/GenBank/DDBJ databases">
        <authorList>
            <person name="King R."/>
        </authorList>
    </citation>
    <scope>NUCLEOTIDE SEQUENCE</scope>
</reference>
<dbReference type="Pfam" id="PF01762">
    <property type="entry name" value="Galactosyl_T"/>
    <property type="match status" value="1"/>
</dbReference>
<dbReference type="GO" id="GO:0016758">
    <property type="term" value="F:hexosyltransferase activity"/>
    <property type="evidence" value="ECO:0007669"/>
    <property type="project" value="InterPro"/>
</dbReference>
<keyword evidence="10" id="KW-0325">Glycoprotein</keyword>
<comment type="subcellular location">
    <subcellularLocation>
        <location evidence="1 11">Golgi apparatus membrane</location>
        <topology evidence="1 11">Single-pass type II membrane protein</topology>
    </subcellularLocation>
</comment>
<evidence type="ECO:0000256" key="9">
    <source>
        <dbReference type="ARBA" id="ARBA00023136"/>
    </source>
</evidence>
<evidence type="ECO:0000256" key="5">
    <source>
        <dbReference type="ARBA" id="ARBA00022692"/>
    </source>
</evidence>
<dbReference type="OrthoDB" id="5512589at2759"/>
<dbReference type="EMBL" id="OV725077">
    <property type="protein sequence ID" value="CAH1391076.1"/>
    <property type="molecule type" value="Genomic_DNA"/>
</dbReference>
<evidence type="ECO:0000256" key="10">
    <source>
        <dbReference type="ARBA" id="ARBA00023180"/>
    </source>
</evidence>
<accession>A0A9P0E3K6</accession>
<comment type="similarity">
    <text evidence="2 11">Belongs to the glycosyltransferase 31 family.</text>
</comment>
<dbReference type="GO" id="GO:0000139">
    <property type="term" value="C:Golgi membrane"/>
    <property type="evidence" value="ECO:0007669"/>
    <property type="project" value="UniProtKB-SubCell"/>
</dbReference>
<evidence type="ECO:0000256" key="7">
    <source>
        <dbReference type="ARBA" id="ARBA00022989"/>
    </source>
</evidence>
<gene>
    <name evidence="12" type="ORF">NEZAVI_LOCUS2162</name>
</gene>
<dbReference type="EC" id="2.4.1.-" evidence="11"/>
<evidence type="ECO:0000256" key="11">
    <source>
        <dbReference type="RuleBase" id="RU363063"/>
    </source>
</evidence>
<dbReference type="GO" id="GO:0006493">
    <property type="term" value="P:protein O-linked glycosylation"/>
    <property type="evidence" value="ECO:0007669"/>
    <property type="project" value="TreeGrafter"/>
</dbReference>
<name>A0A9P0E3K6_NEZVI</name>
<proteinExistence type="inferred from homology"/>
<organism evidence="12 13">
    <name type="scientific">Nezara viridula</name>
    <name type="common">Southern green stink bug</name>
    <name type="synonym">Cimex viridulus</name>
    <dbReference type="NCBI Taxonomy" id="85310"/>
    <lineage>
        <taxon>Eukaryota</taxon>
        <taxon>Metazoa</taxon>
        <taxon>Ecdysozoa</taxon>
        <taxon>Arthropoda</taxon>
        <taxon>Hexapoda</taxon>
        <taxon>Insecta</taxon>
        <taxon>Pterygota</taxon>
        <taxon>Neoptera</taxon>
        <taxon>Paraneoptera</taxon>
        <taxon>Hemiptera</taxon>
        <taxon>Heteroptera</taxon>
        <taxon>Panheteroptera</taxon>
        <taxon>Pentatomomorpha</taxon>
        <taxon>Pentatomoidea</taxon>
        <taxon>Pentatomidae</taxon>
        <taxon>Pentatominae</taxon>
        <taxon>Nezara</taxon>
    </lineage>
</organism>
<dbReference type="InterPro" id="IPR002659">
    <property type="entry name" value="Glyco_trans_31"/>
</dbReference>
<keyword evidence="8 11" id="KW-0333">Golgi apparatus</keyword>
<sequence>MFTAGGRRFVWNLFIIVLIFCILIIINTPQRMTPLPKQVEGWESNITRETKIYVIPENDTNIISSKTVCKGSFNLIIIVFSAPENFAQRYAIRETWGSYNITTVRVAFLLGCSKNSSSQLLVEEENAEFQDVIQEDFIDSYNNLTVKSVMMLKWFLSKCPSPTFLMKTDDDMFINIEYLSALISKINSRSVLIGSLICKAKPILDAANKWYIPKYMYQKPFYPNYLSGTAYVMSRDVASKLYTAALSTALIHLEDVYITGICAAKAGIRPRNHAGFSYEHFGIGCEAEMVTNHRLKPQELRQVWNQRNNCTTKIKPPTIKPKSINQCH</sequence>
<dbReference type="AlphaFoldDB" id="A0A9P0E3K6"/>
<evidence type="ECO:0000313" key="12">
    <source>
        <dbReference type="EMBL" id="CAH1391076.1"/>
    </source>
</evidence>
<evidence type="ECO:0000256" key="1">
    <source>
        <dbReference type="ARBA" id="ARBA00004323"/>
    </source>
</evidence>
<evidence type="ECO:0000313" key="13">
    <source>
        <dbReference type="Proteomes" id="UP001152798"/>
    </source>
</evidence>
<keyword evidence="7 11" id="KW-1133">Transmembrane helix</keyword>